<evidence type="ECO:0000313" key="3">
    <source>
        <dbReference type="Proteomes" id="UP000807769"/>
    </source>
</evidence>
<evidence type="ECO:0000256" key="1">
    <source>
        <dbReference type="SAM" id="Phobius"/>
    </source>
</evidence>
<sequence length="111" mass="11912">MLTKCSISNSAMPLPLGTSVHSTFFHSQSTTPQKHSMARRAAPANATPAFFAAPARRQIVDPNESALSRFIREQITAPEKLPGNISIVTGMSVFVAGIFVARTWGDMLVPA</sequence>
<proteinExistence type="predicted"/>
<feature type="transmembrane region" description="Helical" evidence="1">
    <location>
        <begin position="81"/>
        <end position="101"/>
    </location>
</feature>
<dbReference type="Proteomes" id="UP000807769">
    <property type="component" value="Unassembled WGS sequence"/>
</dbReference>
<accession>A0A9P7E923</accession>
<keyword evidence="1" id="KW-1133">Transmembrane helix</keyword>
<dbReference type="OrthoDB" id="5514856at2759"/>
<evidence type="ECO:0000313" key="2">
    <source>
        <dbReference type="EMBL" id="KAG1814618.1"/>
    </source>
</evidence>
<dbReference type="EMBL" id="JABBWG010000020">
    <property type="protein sequence ID" value="KAG1814618.1"/>
    <property type="molecule type" value="Genomic_DNA"/>
</dbReference>
<comment type="caution">
    <text evidence="2">The sequence shown here is derived from an EMBL/GenBank/DDBJ whole genome shotgun (WGS) entry which is preliminary data.</text>
</comment>
<organism evidence="2 3">
    <name type="scientific">Suillus subaureus</name>
    <dbReference type="NCBI Taxonomy" id="48587"/>
    <lineage>
        <taxon>Eukaryota</taxon>
        <taxon>Fungi</taxon>
        <taxon>Dikarya</taxon>
        <taxon>Basidiomycota</taxon>
        <taxon>Agaricomycotina</taxon>
        <taxon>Agaricomycetes</taxon>
        <taxon>Agaricomycetidae</taxon>
        <taxon>Boletales</taxon>
        <taxon>Suillineae</taxon>
        <taxon>Suillaceae</taxon>
        <taxon>Suillus</taxon>
    </lineage>
</organism>
<protein>
    <submittedName>
        <fullName evidence="2">Uncharacterized protein</fullName>
    </submittedName>
</protein>
<name>A0A9P7E923_9AGAM</name>
<dbReference type="GeneID" id="64636975"/>
<dbReference type="AlphaFoldDB" id="A0A9P7E923"/>
<keyword evidence="1" id="KW-0472">Membrane</keyword>
<keyword evidence="1" id="KW-0812">Transmembrane</keyword>
<reference evidence="2" key="1">
    <citation type="journal article" date="2020" name="New Phytol.">
        <title>Comparative genomics reveals dynamic genome evolution in host specialist ectomycorrhizal fungi.</title>
        <authorList>
            <person name="Lofgren L.A."/>
            <person name="Nguyen N.H."/>
            <person name="Vilgalys R."/>
            <person name="Ruytinx J."/>
            <person name="Liao H.L."/>
            <person name="Branco S."/>
            <person name="Kuo A."/>
            <person name="LaButti K."/>
            <person name="Lipzen A."/>
            <person name="Andreopoulos W."/>
            <person name="Pangilinan J."/>
            <person name="Riley R."/>
            <person name="Hundley H."/>
            <person name="Na H."/>
            <person name="Barry K."/>
            <person name="Grigoriev I.V."/>
            <person name="Stajich J.E."/>
            <person name="Kennedy P.G."/>
        </authorList>
    </citation>
    <scope>NUCLEOTIDE SEQUENCE</scope>
    <source>
        <strain evidence="2">MN1</strain>
    </source>
</reference>
<keyword evidence="3" id="KW-1185">Reference proteome</keyword>
<gene>
    <name evidence="2" type="ORF">BJ212DRAFT_342449</name>
</gene>
<dbReference type="RefSeq" id="XP_041191954.1">
    <property type="nucleotide sequence ID" value="XM_041342959.1"/>
</dbReference>